<evidence type="ECO:0000256" key="3">
    <source>
        <dbReference type="ARBA" id="ARBA00004065"/>
    </source>
</evidence>
<keyword evidence="12 14" id="KW-0378">Hydrolase</keyword>
<feature type="binding site" evidence="14 15">
    <location>
        <position position="196"/>
    </location>
    <ligand>
        <name>a divalent metal cation</name>
        <dbReference type="ChEBI" id="CHEBI:60240"/>
    </ligand>
</feature>
<keyword evidence="13 14" id="KW-0460">Magnesium</keyword>
<organism evidence="17 18">
    <name type="scientific">Candidatus Enterococcus murrayae</name>
    <dbReference type="NCBI Taxonomy" id="2815321"/>
    <lineage>
        <taxon>Bacteria</taxon>
        <taxon>Bacillati</taxon>
        <taxon>Bacillota</taxon>
        <taxon>Bacilli</taxon>
        <taxon>Lactobacillales</taxon>
        <taxon>Enterococcaceae</taxon>
        <taxon>Enterococcus</taxon>
    </lineage>
</organism>
<evidence type="ECO:0000256" key="12">
    <source>
        <dbReference type="ARBA" id="ARBA00022801"/>
    </source>
</evidence>
<keyword evidence="8 14" id="KW-0963">Cytoplasm</keyword>
<dbReference type="InterPro" id="IPR012295">
    <property type="entry name" value="TBP_dom_sf"/>
</dbReference>
<accession>A0ABS3HBQ4</accession>
<keyword evidence="9 14" id="KW-0540">Nuclease</keyword>
<keyword evidence="18" id="KW-1185">Reference proteome</keyword>
<dbReference type="PANTHER" id="PTHR10954">
    <property type="entry name" value="RIBONUCLEASE H2 SUBUNIT A"/>
    <property type="match status" value="1"/>
</dbReference>
<dbReference type="InterPro" id="IPR024567">
    <property type="entry name" value="RNase_HII/HIII_dom"/>
</dbReference>
<dbReference type="EMBL" id="JAFLVR010000002">
    <property type="protein sequence ID" value="MBO0450891.1"/>
    <property type="molecule type" value="Genomic_DNA"/>
</dbReference>
<dbReference type="RefSeq" id="WP_207106702.1">
    <property type="nucleotide sequence ID" value="NZ_JAFLVR010000002.1"/>
</dbReference>
<evidence type="ECO:0000256" key="6">
    <source>
        <dbReference type="ARBA" id="ARBA00012180"/>
    </source>
</evidence>
<dbReference type="NCBIfam" id="TIGR00716">
    <property type="entry name" value="rnhC"/>
    <property type="match status" value="1"/>
</dbReference>
<evidence type="ECO:0000256" key="2">
    <source>
        <dbReference type="ARBA" id="ARBA00001946"/>
    </source>
</evidence>
<dbReference type="CDD" id="cd14796">
    <property type="entry name" value="RNAse_HIII_N"/>
    <property type="match status" value="1"/>
</dbReference>
<dbReference type="PANTHER" id="PTHR10954:SF23">
    <property type="entry name" value="RIBONUCLEASE"/>
    <property type="match status" value="1"/>
</dbReference>
<evidence type="ECO:0000313" key="17">
    <source>
        <dbReference type="EMBL" id="MBO0450891.1"/>
    </source>
</evidence>
<dbReference type="CDD" id="cd06590">
    <property type="entry name" value="RNase_HII_bacteria_HIII_like"/>
    <property type="match status" value="1"/>
</dbReference>
<dbReference type="InterPro" id="IPR001352">
    <property type="entry name" value="RNase_HII/HIII"/>
</dbReference>
<evidence type="ECO:0000256" key="9">
    <source>
        <dbReference type="ARBA" id="ARBA00022722"/>
    </source>
</evidence>
<gene>
    <name evidence="14" type="primary">rnhC</name>
    <name evidence="17" type="ORF">JZO85_01340</name>
</gene>
<evidence type="ECO:0000259" key="16">
    <source>
        <dbReference type="PROSITE" id="PS51975"/>
    </source>
</evidence>
<comment type="function">
    <text evidence="3 14">Endonuclease that specifically degrades the RNA of RNA-DNA hybrids.</text>
</comment>
<evidence type="ECO:0000256" key="13">
    <source>
        <dbReference type="ARBA" id="ARBA00022842"/>
    </source>
</evidence>
<dbReference type="Pfam" id="PF11858">
    <property type="entry name" value="DUF3378"/>
    <property type="match status" value="1"/>
</dbReference>
<evidence type="ECO:0000256" key="1">
    <source>
        <dbReference type="ARBA" id="ARBA00000077"/>
    </source>
</evidence>
<evidence type="ECO:0000256" key="7">
    <source>
        <dbReference type="ARBA" id="ARBA00021407"/>
    </source>
</evidence>
<keyword evidence="11 14" id="KW-0255">Endonuclease</keyword>
<dbReference type="Gene3D" id="3.30.310.10">
    <property type="entry name" value="TATA-Binding Protein"/>
    <property type="match status" value="1"/>
</dbReference>
<dbReference type="GO" id="GO:0004523">
    <property type="term" value="F:RNA-DNA hybrid ribonuclease activity"/>
    <property type="evidence" value="ECO:0007669"/>
    <property type="project" value="UniProtKB-EC"/>
</dbReference>
<evidence type="ECO:0000256" key="8">
    <source>
        <dbReference type="ARBA" id="ARBA00022490"/>
    </source>
</evidence>
<evidence type="ECO:0000256" key="4">
    <source>
        <dbReference type="ARBA" id="ARBA00004496"/>
    </source>
</evidence>
<feature type="binding site" evidence="14 15">
    <location>
        <position position="93"/>
    </location>
    <ligand>
        <name>a divalent metal cation</name>
        <dbReference type="ChEBI" id="CHEBI:60240"/>
    </ligand>
</feature>
<dbReference type="InterPro" id="IPR024568">
    <property type="entry name" value="RNase_HIII_N"/>
</dbReference>
<dbReference type="Gene3D" id="3.30.420.10">
    <property type="entry name" value="Ribonuclease H-like superfamily/Ribonuclease H"/>
    <property type="match status" value="1"/>
</dbReference>
<evidence type="ECO:0000256" key="15">
    <source>
        <dbReference type="PROSITE-ProRule" id="PRU01319"/>
    </source>
</evidence>
<dbReference type="Proteomes" id="UP000664495">
    <property type="component" value="Unassembled WGS sequence"/>
</dbReference>
<dbReference type="SUPFAM" id="SSF53098">
    <property type="entry name" value="Ribonuclease H-like"/>
    <property type="match status" value="1"/>
</dbReference>
<evidence type="ECO:0000256" key="10">
    <source>
        <dbReference type="ARBA" id="ARBA00022723"/>
    </source>
</evidence>
<dbReference type="HAMAP" id="MF_00053">
    <property type="entry name" value="RNase_HIII"/>
    <property type="match status" value="1"/>
</dbReference>
<feature type="domain" description="RNase H type-2" evidence="16">
    <location>
        <begin position="86"/>
        <end position="300"/>
    </location>
</feature>
<dbReference type="InterPro" id="IPR012337">
    <property type="entry name" value="RNaseH-like_sf"/>
</dbReference>
<evidence type="ECO:0000256" key="5">
    <source>
        <dbReference type="ARBA" id="ARBA00008378"/>
    </source>
</evidence>
<comment type="similarity">
    <text evidence="5 14">Belongs to the RNase HII family. RnhC subfamily.</text>
</comment>
<proteinExistence type="inferred from homology"/>
<dbReference type="InterPro" id="IPR004641">
    <property type="entry name" value="RNase_HIII"/>
</dbReference>
<dbReference type="Pfam" id="PF01351">
    <property type="entry name" value="RNase_HII"/>
    <property type="match status" value="1"/>
</dbReference>
<keyword evidence="10 14" id="KW-0479">Metal-binding</keyword>
<evidence type="ECO:0000313" key="18">
    <source>
        <dbReference type="Proteomes" id="UP000664495"/>
    </source>
</evidence>
<reference evidence="17 18" key="1">
    <citation type="submission" date="2021-03" db="EMBL/GenBank/DDBJ databases">
        <title>Enterococcal diversity collection.</title>
        <authorList>
            <person name="Gilmore M.S."/>
            <person name="Schwartzman J."/>
            <person name="Van Tyne D."/>
            <person name="Martin M."/>
            <person name="Earl A.M."/>
            <person name="Manson A.L."/>
            <person name="Straub T."/>
            <person name="Salamzade R."/>
            <person name="Saavedra J."/>
            <person name="Lebreton F."/>
            <person name="Prichula J."/>
            <person name="Schaufler K."/>
            <person name="Gaca A."/>
            <person name="Sgardioli B."/>
            <person name="Wagenaar J."/>
            <person name="Strong T."/>
        </authorList>
    </citation>
    <scope>NUCLEOTIDE SEQUENCE [LARGE SCALE GENOMIC DNA]</scope>
    <source>
        <strain evidence="17 18">MJM16</strain>
    </source>
</reference>
<comment type="caution">
    <text evidence="17">The sequence shown here is derived from an EMBL/GenBank/DDBJ whole genome shotgun (WGS) entry which is preliminary data.</text>
</comment>
<comment type="subcellular location">
    <subcellularLocation>
        <location evidence="4 14">Cytoplasm</location>
    </subcellularLocation>
</comment>
<feature type="binding site" evidence="14 15">
    <location>
        <position position="92"/>
    </location>
    <ligand>
        <name>a divalent metal cation</name>
        <dbReference type="ChEBI" id="CHEBI:60240"/>
    </ligand>
</feature>
<name>A0ABS3HBQ4_9ENTE</name>
<comment type="catalytic activity">
    <reaction evidence="1 14 15">
        <text>Endonucleolytic cleavage to 5'-phosphomonoester.</text>
        <dbReference type="EC" id="3.1.26.4"/>
    </reaction>
</comment>
<evidence type="ECO:0000256" key="11">
    <source>
        <dbReference type="ARBA" id="ARBA00022759"/>
    </source>
</evidence>
<evidence type="ECO:0000256" key="14">
    <source>
        <dbReference type="HAMAP-Rule" id="MF_00053"/>
    </source>
</evidence>
<dbReference type="EC" id="3.1.26.4" evidence="6 14"/>
<comment type="cofactor">
    <cofactor evidence="14 15">
        <name>Mn(2+)</name>
        <dbReference type="ChEBI" id="CHEBI:29035"/>
    </cofactor>
    <cofactor evidence="14 15">
        <name>Mg(2+)</name>
        <dbReference type="ChEBI" id="CHEBI:18420"/>
    </cofactor>
    <text evidence="14 15">Manganese or magnesium. Binds 1 divalent metal ion per monomer in the absence of substrate. May bind a second metal ion after substrate binding.</text>
</comment>
<protein>
    <recommendedName>
        <fullName evidence="7 14">Ribonuclease HIII</fullName>
        <shortName evidence="14">RNase HIII</shortName>
        <ecNumber evidence="6 14">3.1.26.4</ecNumber>
    </recommendedName>
</protein>
<sequence length="300" mass="33208">MSSAVLKLTKTEIQKLKTYYTDYLLNKKVPYSEFSAKKNGTSITAYTSGKVLFQGNNAEQEAARWGKTGAANTKKENSLPKDFASLSVLGSDEVGNGSYFGPLCVCAAYADKEHLTALKKLGVKDSKMLTDGQIRKMAEAIKELIPYKLLVLHPEKYNEIQPKYNAVRMKVALHNQAIRILLEQISPSKPDAILIDQFTSEANYMKYVKQETKQVDQKIYFVTKGEQYHLSVAAASIISRASFLEELDKASLELGAKVPSGAGKPSDELAAKLLRQGGMNLLSKYAKLHFANTEKAQKLL</sequence>
<dbReference type="PROSITE" id="PS51975">
    <property type="entry name" value="RNASE_H_2"/>
    <property type="match status" value="1"/>
</dbReference>
<comment type="cofactor">
    <cofactor evidence="2">
        <name>Mg(2+)</name>
        <dbReference type="ChEBI" id="CHEBI:18420"/>
    </cofactor>
</comment>
<dbReference type="InterPro" id="IPR036397">
    <property type="entry name" value="RNaseH_sf"/>
</dbReference>
<dbReference type="PIRSF" id="PIRSF037748">
    <property type="entry name" value="RnhC"/>
    <property type="match status" value="1"/>
</dbReference>